<dbReference type="AlphaFoldDB" id="A0A382WH51"/>
<protein>
    <submittedName>
        <fullName evidence="1">Uncharacterized protein</fullName>
    </submittedName>
</protein>
<sequence length="170" mass="17625">PPTVPPTLSPTVPPTVVPIATPEPSTVFDEFGFSLGLDRGAEITNLPGNTATQGMTQLGYSGVNAILSWVPINGVTTEALVSGMFGMLQDNQPDLTLDTVSESPFNVGLESGLVVGFRSVDGAGKVVGGGLIGAWNCLDTEVSFTLAVTGDDANIVQLRFNRLINNFACA</sequence>
<accession>A0A382WH51</accession>
<evidence type="ECO:0000313" key="1">
    <source>
        <dbReference type="EMBL" id="SVD57665.1"/>
    </source>
</evidence>
<reference evidence="1" key="1">
    <citation type="submission" date="2018-05" db="EMBL/GenBank/DDBJ databases">
        <authorList>
            <person name="Lanie J.A."/>
            <person name="Ng W.-L."/>
            <person name="Kazmierczak K.M."/>
            <person name="Andrzejewski T.M."/>
            <person name="Davidsen T.M."/>
            <person name="Wayne K.J."/>
            <person name="Tettelin H."/>
            <person name="Glass J.I."/>
            <person name="Rusch D."/>
            <person name="Podicherti R."/>
            <person name="Tsui H.-C.T."/>
            <person name="Winkler M.E."/>
        </authorList>
    </citation>
    <scope>NUCLEOTIDE SEQUENCE</scope>
</reference>
<organism evidence="1">
    <name type="scientific">marine metagenome</name>
    <dbReference type="NCBI Taxonomy" id="408172"/>
    <lineage>
        <taxon>unclassified sequences</taxon>
        <taxon>metagenomes</taxon>
        <taxon>ecological metagenomes</taxon>
    </lineage>
</organism>
<proteinExistence type="predicted"/>
<name>A0A382WH51_9ZZZZ</name>
<feature type="non-terminal residue" evidence="1">
    <location>
        <position position="1"/>
    </location>
</feature>
<dbReference type="EMBL" id="UINC01159530">
    <property type="protein sequence ID" value="SVD57665.1"/>
    <property type="molecule type" value="Genomic_DNA"/>
</dbReference>
<gene>
    <name evidence="1" type="ORF">METZ01_LOCUS410519</name>
</gene>